<evidence type="ECO:0000256" key="2">
    <source>
        <dbReference type="ARBA" id="ARBA00023125"/>
    </source>
</evidence>
<dbReference type="Gene3D" id="1.20.120.530">
    <property type="entry name" value="GntR ligand-binding domain-like"/>
    <property type="match status" value="1"/>
</dbReference>
<dbReference type="SMART" id="SM00895">
    <property type="entry name" value="FCD"/>
    <property type="match status" value="1"/>
</dbReference>
<dbReference type="GO" id="GO:0003700">
    <property type="term" value="F:DNA-binding transcription factor activity"/>
    <property type="evidence" value="ECO:0007669"/>
    <property type="project" value="InterPro"/>
</dbReference>
<keyword evidence="1" id="KW-0805">Transcription regulation</keyword>
<dbReference type="Pfam" id="PF07729">
    <property type="entry name" value="FCD"/>
    <property type="match status" value="1"/>
</dbReference>
<dbReference type="Gene3D" id="1.10.10.10">
    <property type="entry name" value="Winged helix-like DNA-binding domain superfamily/Winged helix DNA-binding domain"/>
    <property type="match status" value="1"/>
</dbReference>
<evidence type="ECO:0000256" key="1">
    <source>
        <dbReference type="ARBA" id="ARBA00023015"/>
    </source>
</evidence>
<keyword evidence="3" id="KW-0804">Transcription</keyword>
<dbReference type="CDD" id="cd07377">
    <property type="entry name" value="WHTH_GntR"/>
    <property type="match status" value="1"/>
</dbReference>
<dbReference type="OrthoDB" id="7260290at2"/>
<keyword evidence="2" id="KW-0238">DNA-binding</keyword>
<protein>
    <submittedName>
        <fullName evidence="5">GntR family transcriptional regulator</fullName>
    </submittedName>
</protein>
<dbReference type="InterPro" id="IPR011711">
    <property type="entry name" value="GntR_C"/>
</dbReference>
<reference evidence="5 6" key="1">
    <citation type="submission" date="2019-09" db="EMBL/GenBank/DDBJ databases">
        <title>Genome sequence of Roseospira marina, one of the more divergent members of the non-sulfur purple photosynthetic bacterial family, the Rhodospirillaceae.</title>
        <authorList>
            <person name="Meyer T."/>
            <person name="Kyndt J."/>
        </authorList>
    </citation>
    <scope>NUCLEOTIDE SEQUENCE [LARGE SCALE GENOMIC DNA]</scope>
    <source>
        <strain evidence="5 6">DSM 15113</strain>
    </source>
</reference>
<evidence type="ECO:0000313" key="6">
    <source>
        <dbReference type="Proteomes" id="UP000324065"/>
    </source>
</evidence>
<accession>A0A5M6IH14</accession>
<dbReference type="AlphaFoldDB" id="A0A5M6IH14"/>
<organism evidence="5 6">
    <name type="scientific">Roseospira marina</name>
    <dbReference type="NCBI Taxonomy" id="140057"/>
    <lineage>
        <taxon>Bacteria</taxon>
        <taxon>Pseudomonadati</taxon>
        <taxon>Pseudomonadota</taxon>
        <taxon>Alphaproteobacteria</taxon>
        <taxon>Rhodospirillales</taxon>
        <taxon>Rhodospirillaceae</taxon>
        <taxon>Roseospira</taxon>
    </lineage>
</organism>
<dbReference type="RefSeq" id="WP_150060706.1">
    <property type="nucleotide sequence ID" value="NZ_JACHII010000001.1"/>
</dbReference>
<dbReference type="EMBL" id="VWPJ01000001">
    <property type="protein sequence ID" value="KAA5607573.1"/>
    <property type="molecule type" value="Genomic_DNA"/>
</dbReference>
<evidence type="ECO:0000259" key="4">
    <source>
        <dbReference type="PROSITE" id="PS50949"/>
    </source>
</evidence>
<dbReference type="PANTHER" id="PTHR43537">
    <property type="entry name" value="TRANSCRIPTIONAL REGULATOR, GNTR FAMILY"/>
    <property type="match status" value="1"/>
</dbReference>
<dbReference type="InterPro" id="IPR036388">
    <property type="entry name" value="WH-like_DNA-bd_sf"/>
</dbReference>
<dbReference type="InterPro" id="IPR000524">
    <property type="entry name" value="Tscrpt_reg_HTH_GntR"/>
</dbReference>
<dbReference type="PROSITE" id="PS50949">
    <property type="entry name" value="HTH_GNTR"/>
    <property type="match status" value="1"/>
</dbReference>
<gene>
    <name evidence="5" type="ORF">F1188_02090</name>
</gene>
<feature type="domain" description="HTH gntR-type" evidence="4">
    <location>
        <begin position="3"/>
        <end position="69"/>
    </location>
</feature>
<evidence type="ECO:0000256" key="3">
    <source>
        <dbReference type="ARBA" id="ARBA00023163"/>
    </source>
</evidence>
<proteinExistence type="predicted"/>
<name>A0A5M6IH14_9PROT</name>
<dbReference type="Proteomes" id="UP000324065">
    <property type="component" value="Unassembled WGS sequence"/>
</dbReference>
<dbReference type="SMART" id="SM00345">
    <property type="entry name" value="HTH_GNTR"/>
    <property type="match status" value="1"/>
</dbReference>
<evidence type="ECO:0000313" key="5">
    <source>
        <dbReference type="EMBL" id="KAA5607573.1"/>
    </source>
</evidence>
<keyword evidence="6" id="KW-1185">Reference proteome</keyword>
<dbReference type="InterPro" id="IPR036390">
    <property type="entry name" value="WH_DNA-bd_sf"/>
</dbReference>
<dbReference type="SUPFAM" id="SSF46785">
    <property type="entry name" value="Winged helix' DNA-binding domain"/>
    <property type="match status" value="1"/>
</dbReference>
<dbReference type="Pfam" id="PF00392">
    <property type="entry name" value="GntR"/>
    <property type="match status" value="1"/>
</dbReference>
<dbReference type="GO" id="GO:0003677">
    <property type="term" value="F:DNA binding"/>
    <property type="evidence" value="ECO:0007669"/>
    <property type="project" value="UniProtKB-KW"/>
</dbReference>
<dbReference type="InterPro" id="IPR008920">
    <property type="entry name" value="TF_FadR/GntR_C"/>
</dbReference>
<dbReference type="SUPFAM" id="SSF48008">
    <property type="entry name" value="GntR ligand-binding domain-like"/>
    <property type="match status" value="1"/>
</dbReference>
<comment type="caution">
    <text evidence="5">The sequence shown here is derived from an EMBL/GenBank/DDBJ whole genome shotgun (WGS) entry which is preliminary data.</text>
</comment>
<dbReference type="PANTHER" id="PTHR43537:SF24">
    <property type="entry name" value="GLUCONATE OPERON TRANSCRIPTIONAL REPRESSOR"/>
    <property type="match status" value="1"/>
</dbReference>
<sequence>MTRPLSQQAYAKIIEMVFSGVLPAGSALHEARLSDSLDMSRTPVREAIKRMEYEGLLRREGRFLRVRPPTPAEIEEIFFLREAMEAQTARAAVTLPNTLFDEMTNRLRAFLAADGASTDGTGGSGDPAGFTEDEWRIDDAFHRMLARSMNNPILLRTLDRLRLRTYMFDRTRVPERFLAGTHEHLAILDALRAGDADTAERLTVAHLRNARDAVLSCLERYALGEVPR</sequence>